<organism evidence="2">
    <name type="scientific">Cyclophora tenuis</name>
    <name type="common">Marine diatom</name>
    <dbReference type="NCBI Taxonomy" id="216820"/>
    <lineage>
        <taxon>Eukaryota</taxon>
        <taxon>Sar</taxon>
        <taxon>Stramenopiles</taxon>
        <taxon>Ochrophyta</taxon>
        <taxon>Bacillariophyta</taxon>
        <taxon>Fragilariophyceae</taxon>
        <taxon>Fragilariophycidae</taxon>
        <taxon>Cyclophorales</taxon>
        <taxon>Cyclophoraceae</taxon>
        <taxon>Cyclophora</taxon>
    </lineage>
</organism>
<accession>A0A7S1D5T5</accession>
<evidence type="ECO:0000313" key="2">
    <source>
        <dbReference type="EMBL" id="CAD8937233.1"/>
    </source>
</evidence>
<dbReference type="Gene3D" id="2.170.270.10">
    <property type="entry name" value="SET domain"/>
    <property type="match status" value="1"/>
</dbReference>
<proteinExistence type="predicted"/>
<dbReference type="InterPro" id="IPR046341">
    <property type="entry name" value="SET_dom_sf"/>
</dbReference>
<protein>
    <recommendedName>
        <fullName evidence="1">SET domain-containing protein</fullName>
    </recommendedName>
</protein>
<dbReference type="EMBL" id="HBFW01013001">
    <property type="protein sequence ID" value="CAD8937233.1"/>
    <property type="molecule type" value="Transcribed_RNA"/>
</dbReference>
<dbReference type="PROSITE" id="PS50280">
    <property type="entry name" value="SET"/>
    <property type="match status" value="1"/>
</dbReference>
<dbReference type="SUPFAM" id="SSF82199">
    <property type="entry name" value="SET domain"/>
    <property type="match status" value="1"/>
</dbReference>
<feature type="domain" description="SET" evidence="1">
    <location>
        <begin position="21"/>
        <end position="169"/>
    </location>
</feature>
<dbReference type="Pfam" id="PF00856">
    <property type="entry name" value="SET"/>
    <property type="match status" value="1"/>
</dbReference>
<name>A0A7S1D5T5_CYCTE</name>
<gene>
    <name evidence="2" type="ORF">CTEN0397_LOCUS8292</name>
</gene>
<reference evidence="2" key="1">
    <citation type="submission" date="2021-01" db="EMBL/GenBank/DDBJ databases">
        <authorList>
            <person name="Corre E."/>
            <person name="Pelletier E."/>
            <person name="Niang G."/>
            <person name="Scheremetjew M."/>
            <person name="Finn R."/>
            <person name="Kale V."/>
            <person name="Holt S."/>
            <person name="Cochrane G."/>
            <person name="Meng A."/>
            <person name="Brown T."/>
            <person name="Cohen L."/>
        </authorList>
    </citation>
    <scope>NUCLEOTIDE SEQUENCE</scope>
    <source>
        <strain evidence="2">ECT3854</strain>
    </source>
</reference>
<evidence type="ECO:0000259" key="1">
    <source>
        <dbReference type="PROSITE" id="PS50280"/>
    </source>
</evidence>
<dbReference type="AlphaFoldDB" id="A0A7S1D5T5"/>
<sequence>MTTEKKKNLPWQMHSNCGFLVKTVVKKSNVKEAGYGRFFLEPVKKGTVIHRIPTMPAAEYIKTFASIPDDQSHAIMVSSPKDLEALVDYFAEDDGDEDRSRSQITVMLSWFLSCRQSKEKVPSQIMSHSIVANHSKDNATCQSVVENGYFTLVALKDIAEGQEMFTNYLTFDIAPELRDWFAARGLVDTRTLAERLDKESKQ</sequence>
<dbReference type="InterPro" id="IPR001214">
    <property type="entry name" value="SET_dom"/>
</dbReference>